<feature type="compositionally biased region" description="Low complexity" evidence="1">
    <location>
        <begin position="178"/>
        <end position="187"/>
    </location>
</feature>
<proteinExistence type="predicted"/>
<reference evidence="2 3" key="1">
    <citation type="journal article" date="2015" name="Fungal Genet. Biol.">
        <title>Evolution of novel wood decay mechanisms in Agaricales revealed by the genome sequences of Fistulina hepatica and Cylindrobasidium torrendii.</title>
        <authorList>
            <person name="Floudas D."/>
            <person name="Held B.W."/>
            <person name="Riley R."/>
            <person name="Nagy L.G."/>
            <person name="Koehler G."/>
            <person name="Ransdell A.S."/>
            <person name="Younus H."/>
            <person name="Chow J."/>
            <person name="Chiniquy J."/>
            <person name="Lipzen A."/>
            <person name="Tritt A."/>
            <person name="Sun H."/>
            <person name="Haridas S."/>
            <person name="LaButti K."/>
            <person name="Ohm R.A."/>
            <person name="Kues U."/>
            <person name="Blanchette R.A."/>
            <person name="Grigoriev I.V."/>
            <person name="Minto R.E."/>
            <person name="Hibbett D.S."/>
        </authorList>
    </citation>
    <scope>NUCLEOTIDE SEQUENCE [LARGE SCALE GENOMIC DNA]</scope>
    <source>
        <strain evidence="2 3">FP15055 ss-10</strain>
    </source>
</reference>
<keyword evidence="3" id="KW-1185">Reference proteome</keyword>
<name>A0A0D7BRU6_9AGAR</name>
<dbReference type="EMBL" id="KN880445">
    <property type="protein sequence ID" value="KIY72331.1"/>
    <property type="molecule type" value="Genomic_DNA"/>
</dbReference>
<organism evidence="2 3">
    <name type="scientific">Cylindrobasidium torrendii FP15055 ss-10</name>
    <dbReference type="NCBI Taxonomy" id="1314674"/>
    <lineage>
        <taxon>Eukaryota</taxon>
        <taxon>Fungi</taxon>
        <taxon>Dikarya</taxon>
        <taxon>Basidiomycota</taxon>
        <taxon>Agaricomycotina</taxon>
        <taxon>Agaricomycetes</taxon>
        <taxon>Agaricomycetidae</taxon>
        <taxon>Agaricales</taxon>
        <taxon>Marasmiineae</taxon>
        <taxon>Physalacriaceae</taxon>
        <taxon>Cylindrobasidium</taxon>
    </lineage>
</organism>
<dbReference type="AlphaFoldDB" id="A0A0D7BRU6"/>
<feature type="region of interest" description="Disordered" evidence="1">
    <location>
        <begin position="165"/>
        <end position="201"/>
    </location>
</feature>
<feature type="region of interest" description="Disordered" evidence="1">
    <location>
        <begin position="118"/>
        <end position="151"/>
    </location>
</feature>
<dbReference type="OrthoDB" id="3070390at2759"/>
<evidence type="ECO:0000313" key="2">
    <source>
        <dbReference type="EMBL" id="KIY72331.1"/>
    </source>
</evidence>
<accession>A0A0D7BRU6</accession>
<gene>
    <name evidence="2" type="ORF">CYLTODRAFT_418111</name>
</gene>
<dbReference type="Proteomes" id="UP000054007">
    <property type="component" value="Unassembled WGS sequence"/>
</dbReference>
<evidence type="ECO:0000313" key="3">
    <source>
        <dbReference type="Proteomes" id="UP000054007"/>
    </source>
</evidence>
<sequence length="309" mass="34829">MYGPEKARLALPGMSPVDKKNGIMEMLRDDLKALQLASAQPPTTSVRVTSPGVLSFSWPGQLKHSTVYKHLVLKLWGDKVLQSADGALGFGMYPYVHTARQQMNALGIEKILVKQTPDNSVKRTTQTQLKSREQQDYGDVPSYSPGMKRRHDDWASESILYPSKRPSIDNSALPPPSSSGSASHSFSQTTFQDEKREDARRELQRVRREKERLTRVEAELLRELGEDGVADRLSTQPTELVQDARLRAAEEALADAQTRHRETLLTLRGCKTQLEDVRRECRSPFVVPMLLDAFLEVSQKSSRLIEMLD</sequence>
<feature type="compositionally biased region" description="Basic and acidic residues" evidence="1">
    <location>
        <begin position="192"/>
        <end position="201"/>
    </location>
</feature>
<protein>
    <submittedName>
        <fullName evidence="2">Uncharacterized protein</fullName>
    </submittedName>
</protein>
<evidence type="ECO:0000256" key="1">
    <source>
        <dbReference type="SAM" id="MobiDB-lite"/>
    </source>
</evidence>
<feature type="compositionally biased region" description="Polar residues" evidence="1">
    <location>
        <begin position="118"/>
        <end position="129"/>
    </location>
</feature>